<protein>
    <submittedName>
        <fullName evidence="2">NAD(P)H-binding protein</fullName>
    </submittedName>
</protein>
<sequence>MIIVTGASGQLGGATVERLLERLPAEQVGVSVRDPEKVPEFAARGVRVRRGDFEDPASLVHAFEGASRVLIVSTATTGEVAVRHHRTAIDAAKEAGAGRILYTSHMGSNPASPFAPMVDHAATEVALRDSGVPFTSLRNGFYAASGAMLLDNALRTGELAVPEDGPVSWTAHADLAEAAALALTGGGEPDGSTGGELDGLTPALTGSEVIDMAGMAEIASELTGRTIRRTVVADEAYRAGLVAHGVPEPAADLLLGIFVASRQGEFAEVDPALARLLGRPPVPFREFLATTVSPAR</sequence>
<dbReference type="RefSeq" id="WP_345459173.1">
    <property type="nucleotide sequence ID" value="NZ_BAABHF010000012.1"/>
</dbReference>
<dbReference type="InterPro" id="IPR016040">
    <property type="entry name" value="NAD(P)-bd_dom"/>
</dbReference>
<evidence type="ECO:0000259" key="1">
    <source>
        <dbReference type="Pfam" id="PF13460"/>
    </source>
</evidence>
<dbReference type="Gene3D" id="3.90.25.10">
    <property type="entry name" value="UDP-galactose 4-epimerase, domain 1"/>
    <property type="match status" value="1"/>
</dbReference>
<gene>
    <name evidence="2" type="ORF">GCM10023191_015400</name>
</gene>
<dbReference type="Proteomes" id="UP001500503">
    <property type="component" value="Unassembled WGS sequence"/>
</dbReference>
<reference evidence="3" key="1">
    <citation type="journal article" date="2019" name="Int. J. Syst. Evol. Microbiol.">
        <title>The Global Catalogue of Microorganisms (GCM) 10K type strain sequencing project: providing services to taxonomists for standard genome sequencing and annotation.</title>
        <authorList>
            <consortium name="The Broad Institute Genomics Platform"/>
            <consortium name="The Broad Institute Genome Sequencing Center for Infectious Disease"/>
            <person name="Wu L."/>
            <person name="Ma J."/>
        </authorList>
    </citation>
    <scope>NUCLEOTIDE SEQUENCE [LARGE SCALE GENOMIC DNA]</scope>
    <source>
        <strain evidence="3">JCM 17933</strain>
    </source>
</reference>
<dbReference type="PANTHER" id="PTHR47129">
    <property type="entry name" value="QUINONE OXIDOREDUCTASE 2"/>
    <property type="match status" value="1"/>
</dbReference>
<comment type="caution">
    <text evidence="2">The sequence shown here is derived from an EMBL/GenBank/DDBJ whole genome shotgun (WGS) entry which is preliminary data.</text>
</comment>
<accession>A0ABP8PJL1</accession>
<feature type="domain" description="NAD(P)-binding" evidence="1">
    <location>
        <begin position="6"/>
        <end position="142"/>
    </location>
</feature>
<name>A0ABP8PJL1_9ACTN</name>
<dbReference type="InterPro" id="IPR036291">
    <property type="entry name" value="NAD(P)-bd_dom_sf"/>
</dbReference>
<dbReference type="Pfam" id="PF13460">
    <property type="entry name" value="NAD_binding_10"/>
    <property type="match status" value="1"/>
</dbReference>
<dbReference type="InterPro" id="IPR052718">
    <property type="entry name" value="NmrA-type_oxidoreductase"/>
</dbReference>
<dbReference type="SUPFAM" id="SSF51735">
    <property type="entry name" value="NAD(P)-binding Rossmann-fold domains"/>
    <property type="match status" value="1"/>
</dbReference>
<evidence type="ECO:0000313" key="2">
    <source>
        <dbReference type="EMBL" id="GAA4487477.1"/>
    </source>
</evidence>
<dbReference type="EMBL" id="BAABHF010000012">
    <property type="protein sequence ID" value="GAA4487477.1"/>
    <property type="molecule type" value="Genomic_DNA"/>
</dbReference>
<organism evidence="2 3">
    <name type="scientific">Actinoallomurus oryzae</name>
    <dbReference type="NCBI Taxonomy" id="502180"/>
    <lineage>
        <taxon>Bacteria</taxon>
        <taxon>Bacillati</taxon>
        <taxon>Actinomycetota</taxon>
        <taxon>Actinomycetes</taxon>
        <taxon>Streptosporangiales</taxon>
        <taxon>Thermomonosporaceae</taxon>
        <taxon>Actinoallomurus</taxon>
    </lineage>
</organism>
<dbReference type="Gene3D" id="3.40.50.720">
    <property type="entry name" value="NAD(P)-binding Rossmann-like Domain"/>
    <property type="match status" value="1"/>
</dbReference>
<keyword evidence="3" id="KW-1185">Reference proteome</keyword>
<dbReference type="PANTHER" id="PTHR47129:SF1">
    <property type="entry name" value="NMRA-LIKE DOMAIN-CONTAINING PROTEIN"/>
    <property type="match status" value="1"/>
</dbReference>
<evidence type="ECO:0000313" key="3">
    <source>
        <dbReference type="Proteomes" id="UP001500503"/>
    </source>
</evidence>
<proteinExistence type="predicted"/>